<keyword evidence="7" id="KW-1185">Reference proteome</keyword>
<accession>A0ABV4Y3G2</accession>
<feature type="coiled-coil region" evidence="4">
    <location>
        <begin position="88"/>
        <end position="129"/>
    </location>
</feature>
<evidence type="ECO:0000256" key="3">
    <source>
        <dbReference type="ARBA" id="ARBA00023163"/>
    </source>
</evidence>
<feature type="domain" description="HTH merR-type" evidence="5">
    <location>
        <begin position="9"/>
        <end position="76"/>
    </location>
</feature>
<evidence type="ECO:0000259" key="5">
    <source>
        <dbReference type="PROSITE" id="PS50937"/>
    </source>
</evidence>
<organism evidence="6 7">
    <name type="scientific">Floridaenema flaviceps BLCC-F50</name>
    <dbReference type="NCBI Taxonomy" id="3153642"/>
    <lineage>
        <taxon>Bacteria</taxon>
        <taxon>Bacillati</taxon>
        <taxon>Cyanobacteriota</taxon>
        <taxon>Cyanophyceae</taxon>
        <taxon>Oscillatoriophycideae</taxon>
        <taxon>Aerosakkonematales</taxon>
        <taxon>Aerosakkonemataceae</taxon>
        <taxon>Floridanema</taxon>
        <taxon>Floridanema flaviceps</taxon>
    </lineage>
</organism>
<evidence type="ECO:0000256" key="4">
    <source>
        <dbReference type="SAM" id="Coils"/>
    </source>
</evidence>
<dbReference type="Pfam" id="PF09278">
    <property type="entry name" value="MerR-DNA-bind"/>
    <property type="match status" value="1"/>
</dbReference>
<keyword evidence="4" id="KW-0175">Coiled coil</keyword>
<protein>
    <submittedName>
        <fullName evidence="6">Heavy metal-responsive transcriptional regulator</fullName>
    </submittedName>
</protein>
<dbReference type="Proteomes" id="UP001576784">
    <property type="component" value="Unassembled WGS sequence"/>
</dbReference>
<evidence type="ECO:0000256" key="2">
    <source>
        <dbReference type="ARBA" id="ARBA00023125"/>
    </source>
</evidence>
<dbReference type="PROSITE" id="PS50937">
    <property type="entry name" value="HTH_MERR_2"/>
    <property type="match status" value="1"/>
</dbReference>
<dbReference type="InterPro" id="IPR009061">
    <property type="entry name" value="DNA-bd_dom_put_sf"/>
</dbReference>
<keyword evidence="3" id="KW-0804">Transcription</keyword>
<dbReference type="InterPro" id="IPR000551">
    <property type="entry name" value="MerR-type_HTH_dom"/>
</dbReference>
<dbReference type="SMART" id="SM00422">
    <property type="entry name" value="HTH_MERR"/>
    <property type="match status" value="1"/>
</dbReference>
<dbReference type="CDD" id="cd04770">
    <property type="entry name" value="HTH_HMRTR"/>
    <property type="match status" value="1"/>
</dbReference>
<dbReference type="InterPro" id="IPR047057">
    <property type="entry name" value="MerR_fam"/>
</dbReference>
<dbReference type="SUPFAM" id="SSF46955">
    <property type="entry name" value="Putative DNA-binding domain"/>
    <property type="match status" value="1"/>
</dbReference>
<keyword evidence="2" id="KW-0238">DNA-binding</keyword>
<keyword evidence="1" id="KW-0805">Transcription regulation</keyword>
<dbReference type="Gene3D" id="1.10.1660.10">
    <property type="match status" value="1"/>
</dbReference>
<name>A0ABV4Y3G2_9CYAN</name>
<sequence>MLVQEKPKQIGLIAKQSGVSIKTIRYYEELGLLKASARTEGGYRLFDADILSRLSFIKRGQSLGLTLAEIKEFLQIHDQGELPCEHAKVKLQEQITEIDEQIQQLLVLKQELQRLLLTQETTLTNLEKVICPVIEQN</sequence>
<evidence type="ECO:0000256" key="1">
    <source>
        <dbReference type="ARBA" id="ARBA00023015"/>
    </source>
</evidence>
<reference evidence="6 7" key="1">
    <citation type="submission" date="2024-09" db="EMBL/GenBank/DDBJ databases">
        <title>Floridaenema gen nov. (Aerosakkonemataceae, Aerosakkonematales ord. nov., Cyanobacteria) from benthic tropical and subtropical fresh waters, with the description of four new species.</title>
        <authorList>
            <person name="Moretto J.A."/>
            <person name="Berthold D.E."/>
            <person name="Lefler F.W."/>
            <person name="Huang I.-S."/>
            <person name="Laughinghouse H. IV."/>
        </authorList>
    </citation>
    <scope>NUCLEOTIDE SEQUENCE [LARGE SCALE GENOMIC DNA]</scope>
    <source>
        <strain evidence="6 7">BLCC-F50</strain>
    </source>
</reference>
<dbReference type="PRINTS" id="PR00040">
    <property type="entry name" value="HTHMERR"/>
</dbReference>
<dbReference type="RefSeq" id="WP_413267275.1">
    <property type="nucleotide sequence ID" value="NZ_JBHFNR010000262.1"/>
</dbReference>
<proteinExistence type="predicted"/>
<dbReference type="Pfam" id="PF00376">
    <property type="entry name" value="MerR"/>
    <property type="match status" value="1"/>
</dbReference>
<dbReference type="PANTHER" id="PTHR30204">
    <property type="entry name" value="REDOX-CYCLING DRUG-SENSING TRANSCRIPTIONAL ACTIVATOR SOXR"/>
    <property type="match status" value="1"/>
</dbReference>
<evidence type="ECO:0000313" key="7">
    <source>
        <dbReference type="Proteomes" id="UP001576784"/>
    </source>
</evidence>
<dbReference type="EMBL" id="JBHFNR010000262">
    <property type="protein sequence ID" value="MFB2897664.1"/>
    <property type="molecule type" value="Genomic_DNA"/>
</dbReference>
<dbReference type="InterPro" id="IPR015358">
    <property type="entry name" value="Tscrpt_reg_MerR_DNA-bd"/>
</dbReference>
<evidence type="ECO:0000313" key="6">
    <source>
        <dbReference type="EMBL" id="MFB2897664.1"/>
    </source>
</evidence>
<gene>
    <name evidence="6" type="ORF">ACE1CI_32505</name>
</gene>
<dbReference type="PANTHER" id="PTHR30204:SF94">
    <property type="entry name" value="HEAVY METAL-DEPENDENT TRANSCRIPTIONAL REGULATOR HI_0293-RELATED"/>
    <property type="match status" value="1"/>
</dbReference>
<dbReference type="PROSITE" id="PS00552">
    <property type="entry name" value="HTH_MERR_1"/>
    <property type="match status" value="1"/>
</dbReference>
<comment type="caution">
    <text evidence="6">The sequence shown here is derived from an EMBL/GenBank/DDBJ whole genome shotgun (WGS) entry which is preliminary data.</text>
</comment>